<keyword evidence="3" id="KW-0808">Transferase</keyword>
<dbReference type="Gene3D" id="3.90.550.10">
    <property type="entry name" value="Spore Coat Polysaccharide Biosynthesis Protein SpsA, Chain A"/>
    <property type="match status" value="1"/>
</dbReference>
<protein>
    <submittedName>
        <fullName evidence="5">Glycosyltransferase family 2 protein</fullName>
    </submittedName>
</protein>
<dbReference type="InterPro" id="IPR029044">
    <property type="entry name" value="Nucleotide-diphossugar_trans"/>
</dbReference>
<evidence type="ECO:0000313" key="6">
    <source>
        <dbReference type="Proteomes" id="UP001301012"/>
    </source>
</evidence>
<evidence type="ECO:0000256" key="1">
    <source>
        <dbReference type="ARBA" id="ARBA00006739"/>
    </source>
</evidence>
<dbReference type="CDD" id="cd06423">
    <property type="entry name" value="CESA_like"/>
    <property type="match status" value="1"/>
</dbReference>
<reference evidence="5 6" key="1">
    <citation type="submission" date="2023-05" db="EMBL/GenBank/DDBJ databases">
        <title>Rombocin, a short stable natural nisin variant, displays selective antimicrobial activity against Listeria monocytogenes and employs dual mode of action to kill target bacterial strains.</title>
        <authorList>
            <person name="Wambui J."/>
            <person name="Stephan R."/>
            <person name="Kuipers O.P."/>
        </authorList>
    </citation>
    <scope>NUCLEOTIDE SEQUENCE [LARGE SCALE GENOMIC DNA]</scope>
    <source>
        <strain evidence="5 6">RC002</strain>
    </source>
</reference>
<dbReference type="RefSeq" id="WP_284131124.1">
    <property type="nucleotide sequence ID" value="NZ_JASKYM010000001.1"/>
</dbReference>
<keyword evidence="4" id="KW-1133">Transmembrane helix</keyword>
<comment type="similarity">
    <text evidence="1">Belongs to the glycosyltransferase 2 family.</text>
</comment>
<feature type="transmembrane region" description="Helical" evidence="4">
    <location>
        <begin position="342"/>
        <end position="363"/>
    </location>
</feature>
<accession>A0ABT7E5E0</accession>
<evidence type="ECO:0000256" key="4">
    <source>
        <dbReference type="SAM" id="Phobius"/>
    </source>
</evidence>
<keyword evidence="4" id="KW-0812">Transmembrane</keyword>
<feature type="transmembrane region" description="Helical" evidence="4">
    <location>
        <begin position="307"/>
        <end position="330"/>
    </location>
</feature>
<feature type="transmembrane region" description="Helical" evidence="4">
    <location>
        <begin position="375"/>
        <end position="394"/>
    </location>
</feature>
<sequence length="418" mass="48394">MENLRLVDYLFLFSLVSIWVILLINIILAISGYVYYLKGLKFKDEKLQEYPFVSILVPAHNEGIVIGKTVESLLSLDYPIDKMELIVINDNSSDDSKDILNNIKNIYRQYNFTIINTDNITGGKGKSNALNIGYQVAKGDYIAIYDADNTPEKTALRYLIQTIVKDDSLGAVIGKFRTRNKHKNILTKFINIETLSFQWIAQAGRRQLLGLCTIPGTNFVLRRTTIESLGGWDTKAIAEDTEISFRIYKMGQRITYIPQSVTWEQEPETVNVWIKQRTRWVKGNIYVLIKYIKNIFKGKQNRVLFDILYFFSVYFLFLTSVVVSDILFILGISNMVEINIPFNFGIIWILSYILFVLQVSITLSMEKGEGDLQNIFLVALMYFTYSQLWLFVAIKGMFGYFSDAINKREAKWYKTERF</sequence>
<keyword evidence="6" id="KW-1185">Reference proteome</keyword>
<comment type="caution">
    <text evidence="5">The sequence shown here is derived from an EMBL/GenBank/DDBJ whole genome shotgun (WGS) entry which is preliminary data.</text>
</comment>
<proteinExistence type="inferred from homology"/>
<dbReference type="Pfam" id="PF13641">
    <property type="entry name" value="Glyco_tranf_2_3"/>
    <property type="match status" value="1"/>
</dbReference>
<keyword evidence="4" id="KW-0472">Membrane</keyword>
<dbReference type="Proteomes" id="UP001301012">
    <property type="component" value="Unassembled WGS sequence"/>
</dbReference>
<dbReference type="PANTHER" id="PTHR43630">
    <property type="entry name" value="POLY-BETA-1,6-N-ACETYL-D-GLUCOSAMINE SYNTHASE"/>
    <property type="match status" value="1"/>
</dbReference>
<feature type="transmembrane region" description="Helical" evidence="4">
    <location>
        <begin position="12"/>
        <end position="36"/>
    </location>
</feature>
<name>A0ABT7E5E0_9FIRM</name>
<dbReference type="SUPFAM" id="SSF53448">
    <property type="entry name" value="Nucleotide-diphospho-sugar transferases"/>
    <property type="match status" value="1"/>
</dbReference>
<dbReference type="PANTHER" id="PTHR43630:SF1">
    <property type="entry name" value="POLY-BETA-1,6-N-ACETYL-D-GLUCOSAMINE SYNTHASE"/>
    <property type="match status" value="1"/>
</dbReference>
<evidence type="ECO:0000313" key="5">
    <source>
        <dbReference type="EMBL" id="MDK2562139.1"/>
    </source>
</evidence>
<dbReference type="EMBL" id="JASKYM010000001">
    <property type="protein sequence ID" value="MDK2562139.1"/>
    <property type="molecule type" value="Genomic_DNA"/>
</dbReference>
<organism evidence="5 6">
    <name type="scientific">Romboutsia sedimentorum</name>
    <dbReference type="NCBI Taxonomy" id="1368474"/>
    <lineage>
        <taxon>Bacteria</taxon>
        <taxon>Bacillati</taxon>
        <taxon>Bacillota</taxon>
        <taxon>Clostridia</taxon>
        <taxon>Peptostreptococcales</taxon>
        <taxon>Peptostreptococcaceae</taxon>
        <taxon>Romboutsia</taxon>
    </lineage>
</organism>
<evidence type="ECO:0000256" key="3">
    <source>
        <dbReference type="ARBA" id="ARBA00022679"/>
    </source>
</evidence>
<keyword evidence="2" id="KW-0328">Glycosyltransferase</keyword>
<gene>
    <name evidence="5" type="ORF">QOZ84_01150</name>
</gene>
<evidence type="ECO:0000256" key="2">
    <source>
        <dbReference type="ARBA" id="ARBA00022676"/>
    </source>
</evidence>